<dbReference type="EMBL" id="BGZK01001726">
    <property type="protein sequence ID" value="GBP85265.1"/>
    <property type="molecule type" value="Genomic_DNA"/>
</dbReference>
<evidence type="ECO:0000313" key="2">
    <source>
        <dbReference type="Proteomes" id="UP000299102"/>
    </source>
</evidence>
<dbReference type="AlphaFoldDB" id="A0A4C1ZFE2"/>
<gene>
    <name evidence="1" type="ORF">EVAR_64933_1</name>
</gene>
<keyword evidence="2" id="KW-1185">Reference proteome</keyword>
<evidence type="ECO:0000313" key="1">
    <source>
        <dbReference type="EMBL" id="GBP85265.1"/>
    </source>
</evidence>
<accession>A0A4C1ZFE2</accession>
<comment type="caution">
    <text evidence="1">The sequence shown here is derived from an EMBL/GenBank/DDBJ whole genome shotgun (WGS) entry which is preliminary data.</text>
</comment>
<name>A0A4C1ZFE2_EUMVA</name>
<reference evidence="1 2" key="1">
    <citation type="journal article" date="2019" name="Commun. Biol.">
        <title>The bagworm genome reveals a unique fibroin gene that provides high tensile strength.</title>
        <authorList>
            <person name="Kono N."/>
            <person name="Nakamura H."/>
            <person name="Ohtoshi R."/>
            <person name="Tomita M."/>
            <person name="Numata K."/>
            <person name="Arakawa K."/>
        </authorList>
    </citation>
    <scope>NUCLEOTIDE SEQUENCE [LARGE SCALE GENOMIC DNA]</scope>
</reference>
<protein>
    <submittedName>
        <fullName evidence="1">Uncharacterized protein</fullName>
    </submittedName>
</protein>
<proteinExistence type="predicted"/>
<organism evidence="1 2">
    <name type="scientific">Eumeta variegata</name>
    <name type="common">Bagworm moth</name>
    <name type="synonym">Eumeta japonica</name>
    <dbReference type="NCBI Taxonomy" id="151549"/>
    <lineage>
        <taxon>Eukaryota</taxon>
        <taxon>Metazoa</taxon>
        <taxon>Ecdysozoa</taxon>
        <taxon>Arthropoda</taxon>
        <taxon>Hexapoda</taxon>
        <taxon>Insecta</taxon>
        <taxon>Pterygota</taxon>
        <taxon>Neoptera</taxon>
        <taxon>Endopterygota</taxon>
        <taxon>Lepidoptera</taxon>
        <taxon>Glossata</taxon>
        <taxon>Ditrysia</taxon>
        <taxon>Tineoidea</taxon>
        <taxon>Psychidae</taxon>
        <taxon>Oiketicinae</taxon>
        <taxon>Eumeta</taxon>
    </lineage>
</organism>
<dbReference type="Proteomes" id="UP000299102">
    <property type="component" value="Unassembled WGS sequence"/>
</dbReference>
<sequence length="204" mass="23084">MYELLHFGGKNEQASQHYYHRVNSHHNPWVFETPEDTTMLAFWKGMRYLIEGDRTTSWTVSGHAIIIHRAKKALVQIPPAKPVINGFLKAAMAFHTARPPVSEAFFDETKTKKKVIKPESQIRYRDPEQNAMNALPQTNRQTEDRRCGALADFHIVRENCRRIQRRHRCGVALACAQTPARGSLPVSARAPTSADATLLNATAL</sequence>